<dbReference type="InterPro" id="IPR043917">
    <property type="entry name" value="DUF5753"/>
</dbReference>
<dbReference type="OrthoDB" id="5177725at2"/>
<dbReference type="InterPro" id="IPR010982">
    <property type="entry name" value="Lambda_DNA-bd_dom_sf"/>
</dbReference>
<dbReference type="RefSeq" id="WP_123667951.1">
    <property type="nucleotide sequence ID" value="NZ_RJKE01000001.1"/>
</dbReference>
<keyword evidence="3" id="KW-1185">Reference proteome</keyword>
<name>A0A3N1D6K7_9ACTN</name>
<dbReference type="SUPFAM" id="SSF47413">
    <property type="entry name" value="lambda repressor-like DNA-binding domains"/>
    <property type="match status" value="1"/>
</dbReference>
<dbReference type="CDD" id="cd00093">
    <property type="entry name" value="HTH_XRE"/>
    <property type="match status" value="1"/>
</dbReference>
<accession>A0A3N1D6K7</accession>
<dbReference type="AlphaFoldDB" id="A0A3N1D6K7"/>
<dbReference type="SMART" id="SM00530">
    <property type="entry name" value="HTH_XRE"/>
    <property type="match status" value="1"/>
</dbReference>
<proteinExistence type="predicted"/>
<evidence type="ECO:0000313" key="3">
    <source>
        <dbReference type="Proteomes" id="UP000272400"/>
    </source>
</evidence>
<dbReference type="Pfam" id="PF19054">
    <property type="entry name" value="DUF5753"/>
    <property type="match status" value="1"/>
</dbReference>
<comment type="caution">
    <text evidence="2">The sequence shown here is derived from an EMBL/GenBank/DDBJ whole genome shotgun (WGS) entry which is preliminary data.</text>
</comment>
<dbReference type="InterPro" id="IPR001387">
    <property type="entry name" value="Cro/C1-type_HTH"/>
</dbReference>
<dbReference type="Pfam" id="PF13560">
    <property type="entry name" value="HTH_31"/>
    <property type="match status" value="1"/>
</dbReference>
<dbReference type="EMBL" id="RJKE01000001">
    <property type="protein sequence ID" value="ROO88748.1"/>
    <property type="molecule type" value="Genomic_DNA"/>
</dbReference>
<evidence type="ECO:0000259" key="1">
    <source>
        <dbReference type="PROSITE" id="PS50943"/>
    </source>
</evidence>
<protein>
    <submittedName>
        <fullName evidence="2">Helix-turn-helix protein</fullName>
    </submittedName>
</protein>
<dbReference type="Proteomes" id="UP000272400">
    <property type="component" value="Unassembled WGS sequence"/>
</dbReference>
<reference evidence="2 3" key="1">
    <citation type="submission" date="2018-11" db="EMBL/GenBank/DDBJ databases">
        <title>Sequencing the genomes of 1000 actinobacteria strains.</title>
        <authorList>
            <person name="Klenk H.-P."/>
        </authorList>
    </citation>
    <scope>NUCLEOTIDE SEQUENCE [LARGE SCALE GENOMIC DNA]</scope>
    <source>
        <strain evidence="2 3">DSM 44254</strain>
    </source>
</reference>
<dbReference type="Gene3D" id="1.10.260.40">
    <property type="entry name" value="lambda repressor-like DNA-binding domains"/>
    <property type="match status" value="1"/>
</dbReference>
<organism evidence="2 3">
    <name type="scientific">Actinocorallia herbida</name>
    <dbReference type="NCBI Taxonomy" id="58109"/>
    <lineage>
        <taxon>Bacteria</taxon>
        <taxon>Bacillati</taxon>
        <taxon>Actinomycetota</taxon>
        <taxon>Actinomycetes</taxon>
        <taxon>Streptosporangiales</taxon>
        <taxon>Thermomonosporaceae</taxon>
        <taxon>Actinocorallia</taxon>
    </lineage>
</organism>
<gene>
    <name evidence="2" type="ORF">EDD29_6427</name>
</gene>
<dbReference type="PROSITE" id="PS50943">
    <property type="entry name" value="HTH_CROC1"/>
    <property type="match status" value="1"/>
</dbReference>
<sequence>MSVRPSPTVRSKRLARELRRLREEAGQTIEQVCSRAGNGWSPSTLARWEVGDRRIQPADLKSLLGVYQVDDETAEVLLNLSREARQRGWWQAYGDVLPSEYSTYIGLETEANVLLSYQQQLVAGIVQTERYARAVIRAARPDDDAASIERRVELRMDRQRVLAGDDPLRPWIILDEGAVRRMVGGPDVMAEQLDWLAEVADRPGIHVQVMPYSAGEHAAMASSFVVLAFNDPDPDVVYIDAGTSALFVEEPAEVGTYRLTFDHLRASALSPIESTRLLRALAKEMRKAV</sequence>
<dbReference type="GO" id="GO:0003677">
    <property type="term" value="F:DNA binding"/>
    <property type="evidence" value="ECO:0007669"/>
    <property type="project" value="InterPro"/>
</dbReference>
<evidence type="ECO:0000313" key="2">
    <source>
        <dbReference type="EMBL" id="ROO88748.1"/>
    </source>
</evidence>
<feature type="domain" description="HTH cro/C1-type" evidence="1">
    <location>
        <begin position="18"/>
        <end position="76"/>
    </location>
</feature>